<comment type="cofactor">
    <cofactor evidence="1">
        <name>heme b</name>
        <dbReference type="ChEBI" id="CHEBI:60344"/>
    </cofactor>
</comment>
<evidence type="ECO:0000256" key="13">
    <source>
        <dbReference type="SAM" id="Phobius"/>
    </source>
</evidence>
<evidence type="ECO:0000256" key="9">
    <source>
        <dbReference type="ARBA" id="ARBA00022989"/>
    </source>
</evidence>
<keyword evidence="11 13" id="KW-0472">Membrane</keyword>
<dbReference type="Proteomes" id="UP000664654">
    <property type="component" value="Unassembled WGS sequence"/>
</dbReference>
<evidence type="ECO:0000256" key="12">
    <source>
        <dbReference type="ARBA" id="ARBA00037975"/>
    </source>
</evidence>
<accession>A0A939IS63</accession>
<evidence type="ECO:0000256" key="2">
    <source>
        <dbReference type="ARBA" id="ARBA00004651"/>
    </source>
</evidence>
<evidence type="ECO:0000256" key="10">
    <source>
        <dbReference type="ARBA" id="ARBA00023004"/>
    </source>
</evidence>
<feature type="transmembrane region" description="Helical" evidence="13">
    <location>
        <begin position="48"/>
        <end position="67"/>
    </location>
</feature>
<dbReference type="EMBL" id="JAFKCV010000011">
    <property type="protein sequence ID" value="MBN7826844.1"/>
    <property type="molecule type" value="Genomic_DNA"/>
</dbReference>
<dbReference type="RefSeq" id="WP_206574958.1">
    <property type="nucleotide sequence ID" value="NZ_JAFKCV010000011.1"/>
</dbReference>
<dbReference type="GO" id="GO:0005886">
    <property type="term" value="C:plasma membrane"/>
    <property type="evidence" value="ECO:0007669"/>
    <property type="project" value="UniProtKB-SubCell"/>
</dbReference>
<dbReference type="AlphaFoldDB" id="A0A939IS63"/>
<keyword evidence="16" id="KW-1185">Reference proteome</keyword>
<dbReference type="PANTHER" id="PTHR30529">
    <property type="entry name" value="CYTOCHROME B561"/>
    <property type="match status" value="1"/>
</dbReference>
<dbReference type="SUPFAM" id="SSF81342">
    <property type="entry name" value="Transmembrane di-heme cytochromes"/>
    <property type="match status" value="1"/>
</dbReference>
<dbReference type="InterPro" id="IPR011577">
    <property type="entry name" value="Cyt_b561_bac/Ni-Hgenase"/>
</dbReference>
<dbReference type="PANTHER" id="PTHR30529:SF3">
    <property type="entry name" value="CYTOCHROME B561 HOMOLOG 1"/>
    <property type="match status" value="1"/>
</dbReference>
<evidence type="ECO:0000256" key="11">
    <source>
        <dbReference type="ARBA" id="ARBA00023136"/>
    </source>
</evidence>
<evidence type="ECO:0000259" key="14">
    <source>
        <dbReference type="Pfam" id="PF01292"/>
    </source>
</evidence>
<keyword evidence="6 13" id="KW-0812">Transmembrane</keyword>
<evidence type="ECO:0000313" key="16">
    <source>
        <dbReference type="Proteomes" id="UP000664654"/>
    </source>
</evidence>
<organism evidence="15 16">
    <name type="scientific">Bowmanella dokdonensis</name>
    <dbReference type="NCBI Taxonomy" id="751969"/>
    <lineage>
        <taxon>Bacteria</taxon>
        <taxon>Pseudomonadati</taxon>
        <taxon>Pseudomonadota</taxon>
        <taxon>Gammaproteobacteria</taxon>
        <taxon>Alteromonadales</taxon>
        <taxon>Alteromonadaceae</taxon>
        <taxon>Bowmanella</taxon>
    </lineage>
</organism>
<comment type="similarity">
    <text evidence="12">Belongs to the cytochrome b561 family.</text>
</comment>
<keyword evidence="7" id="KW-0479">Metal-binding</keyword>
<dbReference type="InterPro" id="IPR016174">
    <property type="entry name" value="Di-haem_cyt_TM"/>
</dbReference>
<name>A0A939IS63_9ALTE</name>
<evidence type="ECO:0000256" key="1">
    <source>
        <dbReference type="ARBA" id="ARBA00001970"/>
    </source>
</evidence>
<gene>
    <name evidence="15" type="ORF">J0A66_16530</name>
</gene>
<evidence type="ECO:0000256" key="7">
    <source>
        <dbReference type="ARBA" id="ARBA00022723"/>
    </source>
</evidence>
<feature type="domain" description="Cytochrome b561 bacterial/Ni-hydrogenase" evidence="14">
    <location>
        <begin position="7"/>
        <end position="178"/>
    </location>
</feature>
<keyword evidence="8" id="KW-0249">Electron transport</keyword>
<reference evidence="15" key="1">
    <citation type="submission" date="2021-03" db="EMBL/GenBank/DDBJ databases">
        <title>novel species isolated from a fishpond in China.</title>
        <authorList>
            <person name="Lu H."/>
            <person name="Cai Z."/>
        </authorList>
    </citation>
    <scope>NUCLEOTIDE SEQUENCE</scope>
    <source>
        <strain evidence="15">JCM 30855</strain>
    </source>
</reference>
<protein>
    <submittedName>
        <fullName evidence="15">Cytochrome b</fullName>
    </submittedName>
</protein>
<feature type="transmembrane region" description="Helical" evidence="13">
    <location>
        <begin position="148"/>
        <end position="167"/>
    </location>
</feature>
<dbReference type="Pfam" id="PF01292">
    <property type="entry name" value="Ni_hydr_CYTB"/>
    <property type="match status" value="1"/>
</dbReference>
<comment type="caution">
    <text evidence="15">The sequence shown here is derived from an EMBL/GenBank/DDBJ whole genome shotgun (WGS) entry which is preliminary data.</text>
</comment>
<dbReference type="GO" id="GO:0009055">
    <property type="term" value="F:electron transfer activity"/>
    <property type="evidence" value="ECO:0007669"/>
    <property type="project" value="InterPro"/>
</dbReference>
<keyword evidence="5" id="KW-0349">Heme</keyword>
<dbReference type="PROSITE" id="PS51257">
    <property type="entry name" value="PROKAR_LIPOPROTEIN"/>
    <property type="match status" value="1"/>
</dbReference>
<dbReference type="GO" id="GO:0020037">
    <property type="term" value="F:heme binding"/>
    <property type="evidence" value="ECO:0007669"/>
    <property type="project" value="TreeGrafter"/>
</dbReference>
<comment type="subcellular location">
    <subcellularLocation>
        <location evidence="2">Cell membrane</location>
        <topology evidence="2">Multi-pass membrane protein</topology>
    </subcellularLocation>
</comment>
<evidence type="ECO:0000256" key="8">
    <source>
        <dbReference type="ARBA" id="ARBA00022982"/>
    </source>
</evidence>
<proteinExistence type="inferred from homology"/>
<keyword evidence="3" id="KW-0813">Transport</keyword>
<sequence>MSAPTMRYHSASIVLHWLMFLLLVAVYACIELREFYPKGSDPREALKHWHFMLGLSVGLLVILRIYFRLRYSRPAITPEPAAWQEKLAKLVHGLLYALMLLMPIGGWLILSGEAKSIPFFGLDLPPLMGPDKDLAHQIEELHETFGQVGYFLIGLHALAALFHHYLLKDNTLKRMWWGKN</sequence>
<dbReference type="GO" id="GO:0022904">
    <property type="term" value="P:respiratory electron transport chain"/>
    <property type="evidence" value="ECO:0007669"/>
    <property type="project" value="InterPro"/>
</dbReference>
<evidence type="ECO:0000256" key="3">
    <source>
        <dbReference type="ARBA" id="ARBA00022448"/>
    </source>
</evidence>
<feature type="transmembrane region" description="Helical" evidence="13">
    <location>
        <begin position="87"/>
        <end position="110"/>
    </location>
</feature>
<keyword evidence="10" id="KW-0408">Iron</keyword>
<keyword evidence="9 13" id="KW-1133">Transmembrane helix</keyword>
<keyword evidence="4" id="KW-1003">Cell membrane</keyword>
<evidence type="ECO:0000256" key="6">
    <source>
        <dbReference type="ARBA" id="ARBA00022692"/>
    </source>
</evidence>
<dbReference type="GO" id="GO:0046872">
    <property type="term" value="F:metal ion binding"/>
    <property type="evidence" value="ECO:0007669"/>
    <property type="project" value="UniProtKB-KW"/>
</dbReference>
<evidence type="ECO:0000313" key="15">
    <source>
        <dbReference type="EMBL" id="MBN7826844.1"/>
    </source>
</evidence>
<evidence type="ECO:0000256" key="5">
    <source>
        <dbReference type="ARBA" id="ARBA00022617"/>
    </source>
</evidence>
<dbReference type="InterPro" id="IPR052168">
    <property type="entry name" value="Cytochrome_b561_oxidase"/>
</dbReference>
<evidence type="ECO:0000256" key="4">
    <source>
        <dbReference type="ARBA" id="ARBA00022475"/>
    </source>
</evidence>